<reference evidence="9 10" key="1">
    <citation type="submission" date="2010-08" db="EMBL/GenBank/DDBJ databases">
        <title>Complete sequence of Clostridium cellulovorans 743B.</title>
        <authorList>
            <consortium name="US DOE Joint Genome Institute"/>
            <person name="Lucas S."/>
            <person name="Copeland A."/>
            <person name="Lapidus A."/>
            <person name="Cheng J.-F."/>
            <person name="Bruce D."/>
            <person name="Goodwin L."/>
            <person name="Pitluck S."/>
            <person name="Chertkov O."/>
            <person name="Detter J.C."/>
            <person name="Han C."/>
            <person name="Tapia R."/>
            <person name="Land M."/>
            <person name="Hauser L."/>
            <person name="Chang Y.-J."/>
            <person name="Jeffries C."/>
            <person name="Kyrpides N."/>
            <person name="Ivanova N."/>
            <person name="Mikhailova N."/>
            <person name="Hemme C.L."/>
            <person name="Woyke T."/>
        </authorList>
    </citation>
    <scope>NUCLEOTIDE SEQUENCE [LARGE SCALE GENOMIC DNA]</scope>
    <source>
        <strain evidence="10">ATCC 35296 / DSM 3052 / OCM 3 / 743B</strain>
    </source>
</reference>
<evidence type="ECO:0000256" key="8">
    <source>
        <dbReference type="PIRSR" id="PIRSR005096-3"/>
    </source>
</evidence>
<proteinExistence type="inferred from homology"/>
<dbReference type="UniPathway" id="UPA00242"/>
<evidence type="ECO:0000256" key="1">
    <source>
        <dbReference type="ARBA" id="ARBA00005028"/>
    </source>
</evidence>
<dbReference type="eggNOG" id="COG2017">
    <property type="taxonomic scope" value="Bacteria"/>
</dbReference>
<evidence type="ECO:0000256" key="5">
    <source>
        <dbReference type="PIRNR" id="PIRNR005096"/>
    </source>
</evidence>
<name>D9SUV2_CLOC7</name>
<dbReference type="Pfam" id="PF01263">
    <property type="entry name" value="Aldose_epim"/>
    <property type="match status" value="1"/>
</dbReference>
<comment type="pathway">
    <text evidence="1 5">Carbohydrate metabolism; hexose metabolism.</text>
</comment>
<evidence type="ECO:0000256" key="6">
    <source>
        <dbReference type="PIRSR" id="PIRSR005096-1"/>
    </source>
</evidence>
<sequence>MSITKELFGKTHNGEDAYIFTVKNSNGITAKLTNFGAILVALNTPDSNGNFADIVLGYDDFEGYLENPQNLGATIGRTGNRIKDAEFYINDIKYTLAKNDGENSLHGGLNNYKKVLWNSEIIETPDYDAVEFTYLSKDGEEGYPGNLNVKVTYSLTKDNSLKIDTEAVADKDTVVNIVNHSYFNLGGHDSGSIFNHKLQINADTFTPIAPDIIPTGELKKVEGTPMDFRTLSQISKMIDYNFEQIAFVNGYDHNWVLNTNGDISLLATKVLDEKTGRLMDIFTTKPGIQFYSGNFLDGAEKGKNGVAYQKGDGLCLETQYFPNAINCPSFPSPILKANEKYTHTTIYKFSTK</sequence>
<dbReference type="OrthoDB" id="9779408at2"/>
<evidence type="ECO:0000256" key="3">
    <source>
        <dbReference type="ARBA" id="ARBA00023235"/>
    </source>
</evidence>
<dbReference type="InterPro" id="IPR047215">
    <property type="entry name" value="Galactose_mutarotase-like"/>
</dbReference>
<feature type="active site" description="Proton acceptor" evidence="6">
    <location>
        <position position="317"/>
    </location>
</feature>
<dbReference type="PANTHER" id="PTHR10091:SF0">
    <property type="entry name" value="GALACTOSE MUTAROTASE"/>
    <property type="match status" value="1"/>
</dbReference>
<feature type="binding site" evidence="8">
    <location>
        <begin position="80"/>
        <end position="81"/>
    </location>
    <ligand>
        <name>beta-D-galactose</name>
        <dbReference type="ChEBI" id="CHEBI:27667"/>
    </ligand>
</feature>
<feature type="binding site" evidence="8">
    <location>
        <begin position="180"/>
        <end position="182"/>
    </location>
    <ligand>
        <name>beta-D-galactose</name>
        <dbReference type="ChEBI" id="CHEBI:27667"/>
    </ligand>
</feature>
<dbReference type="InterPro" id="IPR011013">
    <property type="entry name" value="Gal_mutarotase_sf_dom"/>
</dbReference>
<evidence type="ECO:0000256" key="4">
    <source>
        <dbReference type="ARBA" id="ARBA00023277"/>
    </source>
</evidence>
<dbReference type="GO" id="GO:0030246">
    <property type="term" value="F:carbohydrate binding"/>
    <property type="evidence" value="ECO:0007669"/>
    <property type="project" value="InterPro"/>
</dbReference>
<protein>
    <recommendedName>
        <fullName evidence="5">Aldose 1-epimerase</fullName>
        <ecNumber evidence="5">5.1.3.3</ecNumber>
    </recommendedName>
</protein>
<keyword evidence="3 5" id="KW-0413">Isomerase</keyword>
<dbReference type="Proteomes" id="UP000002730">
    <property type="component" value="Chromosome"/>
</dbReference>
<feature type="binding site" evidence="7">
    <location>
        <position position="252"/>
    </location>
    <ligand>
        <name>beta-D-galactose</name>
        <dbReference type="ChEBI" id="CHEBI:27667"/>
    </ligand>
</feature>
<evidence type="ECO:0000313" key="10">
    <source>
        <dbReference type="Proteomes" id="UP000002730"/>
    </source>
</evidence>
<organism evidence="9 10">
    <name type="scientific">Clostridium cellulovorans (strain ATCC 35296 / DSM 3052 / OCM 3 / 743B)</name>
    <dbReference type="NCBI Taxonomy" id="573061"/>
    <lineage>
        <taxon>Bacteria</taxon>
        <taxon>Bacillati</taxon>
        <taxon>Bacillota</taxon>
        <taxon>Clostridia</taxon>
        <taxon>Eubacteriales</taxon>
        <taxon>Clostridiaceae</taxon>
        <taxon>Clostridium</taxon>
    </lineage>
</organism>
<dbReference type="AlphaFoldDB" id="D9SUV2"/>
<keyword evidence="4 5" id="KW-0119">Carbohydrate metabolism</keyword>
<dbReference type="STRING" id="573061.Clocel_1252"/>
<accession>D9SUV2</accession>
<dbReference type="KEGG" id="ccb:Clocel_1252"/>
<keyword evidence="10" id="KW-1185">Reference proteome</keyword>
<dbReference type="PIRSF" id="PIRSF005096">
    <property type="entry name" value="GALM"/>
    <property type="match status" value="1"/>
</dbReference>
<dbReference type="EC" id="5.1.3.3" evidence="5"/>
<comment type="similarity">
    <text evidence="2 5">Belongs to the aldose epimerase family.</text>
</comment>
<dbReference type="CDD" id="cd09019">
    <property type="entry name" value="galactose_mutarotase_like"/>
    <property type="match status" value="1"/>
</dbReference>
<dbReference type="GO" id="GO:0006006">
    <property type="term" value="P:glucose metabolic process"/>
    <property type="evidence" value="ECO:0007669"/>
    <property type="project" value="TreeGrafter"/>
</dbReference>
<gene>
    <name evidence="9" type="ordered locus">Clocel_1252</name>
</gene>
<dbReference type="InterPro" id="IPR008183">
    <property type="entry name" value="Aldose_1/G6P_1-epimerase"/>
</dbReference>
<dbReference type="Gene3D" id="2.70.98.10">
    <property type="match status" value="1"/>
</dbReference>
<dbReference type="PANTHER" id="PTHR10091">
    <property type="entry name" value="ALDOSE-1-EPIMERASE"/>
    <property type="match status" value="1"/>
</dbReference>
<dbReference type="InterPro" id="IPR014718">
    <property type="entry name" value="GH-type_carb-bd"/>
</dbReference>
<dbReference type="GO" id="GO:0004034">
    <property type="term" value="F:aldose 1-epimerase activity"/>
    <property type="evidence" value="ECO:0007669"/>
    <property type="project" value="UniProtKB-EC"/>
</dbReference>
<evidence type="ECO:0000313" key="9">
    <source>
        <dbReference type="EMBL" id="ADL51007.1"/>
    </source>
</evidence>
<evidence type="ECO:0000256" key="7">
    <source>
        <dbReference type="PIRSR" id="PIRSR005096-2"/>
    </source>
</evidence>
<dbReference type="SUPFAM" id="SSF74650">
    <property type="entry name" value="Galactose mutarotase-like"/>
    <property type="match status" value="1"/>
</dbReference>
<dbReference type="InterPro" id="IPR015443">
    <property type="entry name" value="Aldose_1-epimerase"/>
</dbReference>
<feature type="active site" description="Proton donor" evidence="6">
    <location>
        <position position="180"/>
    </location>
</feature>
<dbReference type="NCBIfam" id="NF008277">
    <property type="entry name" value="PRK11055.1"/>
    <property type="match status" value="1"/>
</dbReference>
<dbReference type="EMBL" id="CP002160">
    <property type="protein sequence ID" value="ADL51007.1"/>
    <property type="molecule type" value="Genomic_DNA"/>
</dbReference>
<evidence type="ECO:0000256" key="2">
    <source>
        <dbReference type="ARBA" id="ARBA00006206"/>
    </source>
</evidence>
<dbReference type="GO" id="GO:0033499">
    <property type="term" value="P:galactose catabolic process via UDP-galactose, Leloir pathway"/>
    <property type="evidence" value="ECO:0007669"/>
    <property type="project" value="TreeGrafter"/>
</dbReference>
<dbReference type="HOGENOM" id="CLU_031753_4_2_9"/>
<dbReference type="RefSeq" id="WP_010076134.1">
    <property type="nucleotide sequence ID" value="NC_014393.1"/>
</dbReference>
<comment type="catalytic activity">
    <reaction evidence="5">
        <text>alpha-D-glucose = beta-D-glucose</text>
        <dbReference type="Rhea" id="RHEA:10264"/>
        <dbReference type="ChEBI" id="CHEBI:15903"/>
        <dbReference type="ChEBI" id="CHEBI:17925"/>
        <dbReference type="EC" id="5.1.3.3"/>
    </reaction>
</comment>